<gene>
    <name evidence="2" type="ORF">PODLI_1B033839</name>
</gene>
<protein>
    <submittedName>
        <fullName evidence="2">Uncharacterized protein</fullName>
    </submittedName>
</protein>
<name>A0AA35L624_9SAUR</name>
<feature type="signal peptide" evidence="1">
    <location>
        <begin position="1"/>
        <end position="36"/>
    </location>
</feature>
<reference evidence="2" key="1">
    <citation type="submission" date="2022-12" db="EMBL/GenBank/DDBJ databases">
        <authorList>
            <person name="Alioto T."/>
            <person name="Alioto T."/>
            <person name="Gomez Garrido J."/>
        </authorList>
    </citation>
    <scope>NUCLEOTIDE SEQUENCE</scope>
</reference>
<dbReference type="AlphaFoldDB" id="A0AA35L624"/>
<dbReference type="Proteomes" id="UP001178461">
    <property type="component" value="Chromosome 13"/>
</dbReference>
<proteinExistence type="predicted"/>
<dbReference type="EMBL" id="OX395138">
    <property type="protein sequence ID" value="CAI5790159.1"/>
    <property type="molecule type" value="Genomic_DNA"/>
</dbReference>
<feature type="chain" id="PRO_5041342441" evidence="1">
    <location>
        <begin position="37"/>
        <end position="203"/>
    </location>
</feature>
<evidence type="ECO:0000313" key="3">
    <source>
        <dbReference type="Proteomes" id="UP001178461"/>
    </source>
</evidence>
<organism evidence="2 3">
    <name type="scientific">Podarcis lilfordi</name>
    <name type="common">Lilford's wall lizard</name>
    <dbReference type="NCBI Taxonomy" id="74358"/>
    <lineage>
        <taxon>Eukaryota</taxon>
        <taxon>Metazoa</taxon>
        <taxon>Chordata</taxon>
        <taxon>Craniata</taxon>
        <taxon>Vertebrata</taxon>
        <taxon>Euteleostomi</taxon>
        <taxon>Lepidosauria</taxon>
        <taxon>Squamata</taxon>
        <taxon>Bifurcata</taxon>
        <taxon>Unidentata</taxon>
        <taxon>Episquamata</taxon>
        <taxon>Laterata</taxon>
        <taxon>Lacertibaenia</taxon>
        <taxon>Lacertidae</taxon>
        <taxon>Podarcis</taxon>
    </lineage>
</organism>
<keyword evidence="1" id="KW-0732">Signal</keyword>
<evidence type="ECO:0000256" key="1">
    <source>
        <dbReference type="SAM" id="SignalP"/>
    </source>
</evidence>
<keyword evidence="3" id="KW-1185">Reference proteome</keyword>
<evidence type="ECO:0000313" key="2">
    <source>
        <dbReference type="EMBL" id="CAI5790159.1"/>
    </source>
</evidence>
<sequence length="203" mass="22086">MDSRPGVGLRPKEKRLTPGLKPLLLLFLLGSRSGSGVYPGGRTEISLSPLVDALARVGVVIGHLFRVHQTAPPALIHAEHVAGRRGLADRGSMGVSARGTPQILQIFQGTLEPVVLWRRLQIFDGCKQTPFSHLFADKDIIHHGISKGLSRDSQPAYMTLEKKCTSYLPVTKKRAAGLEERAANTCRRCVSCQLSFLSPNTSV</sequence>
<accession>A0AA35L624</accession>